<dbReference type="Proteomes" id="UP000027195">
    <property type="component" value="Unassembled WGS sequence"/>
</dbReference>
<dbReference type="Gene3D" id="3.40.50.720">
    <property type="entry name" value="NAD(P)-binding Rossmann-like Domain"/>
    <property type="match status" value="1"/>
</dbReference>
<dbReference type="InterPro" id="IPR035985">
    <property type="entry name" value="Ubiquitin-activating_enz"/>
</dbReference>
<dbReference type="InterPro" id="IPR028885">
    <property type="entry name" value="MOCS3/Uba4"/>
</dbReference>
<proteinExistence type="inferred from homology"/>
<feature type="binding site" evidence="12">
    <location>
        <begin position="170"/>
        <end position="171"/>
    </location>
    <ligand>
        <name>ATP</name>
        <dbReference type="ChEBI" id="CHEBI:30616"/>
    </ligand>
</feature>
<evidence type="ECO:0000256" key="7">
    <source>
        <dbReference type="ARBA" id="ARBA00022741"/>
    </source>
</evidence>
<dbReference type="OrthoDB" id="10261062at2759"/>
<dbReference type="GO" id="GO:0002143">
    <property type="term" value="P:tRNA wobble position uridine thiolation"/>
    <property type="evidence" value="ECO:0007669"/>
    <property type="project" value="InterPro"/>
</dbReference>
<evidence type="ECO:0000256" key="12">
    <source>
        <dbReference type="HAMAP-Rule" id="MF_03049"/>
    </source>
</evidence>
<feature type="binding site" evidence="12">
    <location>
        <position position="81"/>
    </location>
    <ligand>
        <name>ATP</name>
        <dbReference type="ChEBI" id="CHEBI:30616"/>
    </ligand>
</feature>
<feature type="binding site" evidence="12">
    <location>
        <position position="290"/>
    </location>
    <ligand>
        <name>Zn(2+)</name>
        <dbReference type="ChEBI" id="CHEBI:29105"/>
    </ligand>
</feature>
<name>A0A067MFJ1_BOTB1</name>
<gene>
    <name evidence="12" type="primary">UBA4</name>
    <name evidence="14" type="ORF">BOTBODRAFT_146112</name>
</gene>
<dbReference type="Pfam" id="PF00899">
    <property type="entry name" value="ThiF"/>
    <property type="match status" value="1"/>
</dbReference>
<keyword evidence="2 12" id="KW-0963">Cytoplasm</keyword>
<dbReference type="Pfam" id="PF00581">
    <property type="entry name" value="Rhodanese"/>
    <property type="match status" value="1"/>
</dbReference>
<evidence type="ECO:0000256" key="6">
    <source>
        <dbReference type="ARBA" id="ARBA00022723"/>
    </source>
</evidence>
<evidence type="ECO:0000256" key="5">
    <source>
        <dbReference type="ARBA" id="ARBA00022695"/>
    </source>
</evidence>
<dbReference type="UniPathway" id="UPA00988"/>
<feature type="binding site" evidence="12">
    <location>
        <position position="287"/>
    </location>
    <ligand>
        <name>Zn(2+)</name>
        <dbReference type="ChEBI" id="CHEBI:29105"/>
    </ligand>
</feature>
<evidence type="ECO:0000256" key="3">
    <source>
        <dbReference type="ARBA" id="ARBA00022679"/>
    </source>
</evidence>
<evidence type="ECO:0000256" key="8">
    <source>
        <dbReference type="ARBA" id="ARBA00022786"/>
    </source>
</evidence>
<organism evidence="14 15">
    <name type="scientific">Botryobasidium botryosum (strain FD-172 SS1)</name>
    <dbReference type="NCBI Taxonomy" id="930990"/>
    <lineage>
        <taxon>Eukaryota</taxon>
        <taxon>Fungi</taxon>
        <taxon>Dikarya</taxon>
        <taxon>Basidiomycota</taxon>
        <taxon>Agaricomycotina</taxon>
        <taxon>Agaricomycetes</taxon>
        <taxon>Cantharellales</taxon>
        <taxon>Botryobasidiaceae</taxon>
        <taxon>Botryobasidium</taxon>
    </lineage>
</organism>
<accession>A0A067MFJ1</accession>
<evidence type="ECO:0000256" key="1">
    <source>
        <dbReference type="ARBA" id="ARBA00004514"/>
    </source>
</evidence>
<evidence type="ECO:0000313" key="15">
    <source>
        <dbReference type="Proteomes" id="UP000027195"/>
    </source>
</evidence>
<dbReference type="InterPro" id="IPR000594">
    <property type="entry name" value="ThiF_NAD_FAD-bd"/>
</dbReference>
<comment type="similarity">
    <text evidence="12">In the N-terminal section; belongs to the HesA/MoeB/ThiF family. UBA4 subfamily.</text>
</comment>
<feature type="active site" description="Cysteine persulfide intermediate; for sulfurtransferase activity" evidence="12">
    <location>
        <position position="394"/>
    </location>
</feature>
<reference evidence="15" key="1">
    <citation type="journal article" date="2014" name="Proc. Natl. Acad. Sci. U.S.A.">
        <title>Extensive sampling of basidiomycete genomes demonstrates inadequacy of the white-rot/brown-rot paradigm for wood decay fungi.</title>
        <authorList>
            <person name="Riley R."/>
            <person name="Salamov A.A."/>
            <person name="Brown D.W."/>
            <person name="Nagy L.G."/>
            <person name="Floudas D."/>
            <person name="Held B.W."/>
            <person name="Levasseur A."/>
            <person name="Lombard V."/>
            <person name="Morin E."/>
            <person name="Otillar R."/>
            <person name="Lindquist E.A."/>
            <person name="Sun H."/>
            <person name="LaButti K.M."/>
            <person name="Schmutz J."/>
            <person name="Jabbour D."/>
            <person name="Luo H."/>
            <person name="Baker S.E."/>
            <person name="Pisabarro A.G."/>
            <person name="Walton J.D."/>
            <person name="Blanchette R.A."/>
            <person name="Henrissat B."/>
            <person name="Martin F."/>
            <person name="Cullen D."/>
            <person name="Hibbett D.S."/>
            <person name="Grigoriev I.V."/>
        </authorList>
    </citation>
    <scope>NUCLEOTIDE SEQUENCE [LARGE SCALE GENOMIC DNA]</scope>
    <source>
        <strain evidence="15">FD-172 SS1</strain>
    </source>
</reference>
<evidence type="ECO:0000313" key="14">
    <source>
        <dbReference type="EMBL" id="KDQ13465.1"/>
    </source>
</evidence>
<dbReference type="GO" id="GO:0005829">
    <property type="term" value="C:cytosol"/>
    <property type="evidence" value="ECO:0007669"/>
    <property type="project" value="UniProtKB-SubCell"/>
</dbReference>
<dbReference type="PANTHER" id="PTHR10953">
    <property type="entry name" value="UBIQUITIN-ACTIVATING ENZYME E1"/>
    <property type="match status" value="1"/>
</dbReference>
<dbReference type="PROSITE" id="PS50206">
    <property type="entry name" value="RHODANESE_3"/>
    <property type="match status" value="1"/>
</dbReference>
<dbReference type="SMART" id="SM00450">
    <property type="entry name" value="RHOD"/>
    <property type="match status" value="1"/>
</dbReference>
<evidence type="ECO:0000256" key="4">
    <source>
        <dbReference type="ARBA" id="ARBA00022694"/>
    </source>
</evidence>
<keyword evidence="9 12" id="KW-0862">Zinc</keyword>
<evidence type="ECO:0000259" key="13">
    <source>
        <dbReference type="PROSITE" id="PS50206"/>
    </source>
</evidence>
<keyword evidence="7 12" id="KW-0547">Nucleotide-binding</keyword>
<sequence>MEKELANLRARVEQLERELLIARSSATPAPILESAELSTPDLPLPLADYRRYGRQMILEGFGLPGQLKLKNASVLVVGAGGLGCPALQHLAAAGVGSIGIVDHDTVELSNLQRQILHTDTRIGWAKALSAKAALSEINPSVKVTAYVTSLDSTNARALLSQYALVLDCTDNPQARYLLSDMCSELRVPLVSGAAMRYDGQLCTYNLGEDGPCYRCLFPRPPKPETVGTCEDVGVLGVVTGVIGTLQAMEAIKIIVGMNNSRPSLLVFSALSTPPFRTVRIRGKRIDCAACGSEVHRRDKIEETDYVSFCGGNLPDWEQTGLVAGQARISPQDLNETIATFGTISVPFKLIDVRSSAEFGICHLPSSENIPLKTLLKDPARHVPLDPSTPTFVVCRLGNDSQIAVEALRKVAPSGDAVIRDLVGGLRAWSSVVDSSFPVY</sequence>
<dbReference type="PANTHER" id="PTHR10953:SF102">
    <property type="entry name" value="ADENYLYLTRANSFERASE AND SULFURTRANSFERASE MOCS3"/>
    <property type="match status" value="1"/>
</dbReference>
<dbReference type="FunCoup" id="A0A067MFJ1">
    <property type="interactions" value="421"/>
</dbReference>
<keyword evidence="3 12" id="KW-0808">Transferase</keyword>
<keyword evidence="15" id="KW-1185">Reference proteome</keyword>
<dbReference type="AlphaFoldDB" id="A0A067MFJ1"/>
<feature type="binding site" evidence="12">
    <location>
        <position position="212"/>
    </location>
    <ligand>
        <name>Zn(2+)</name>
        <dbReference type="ChEBI" id="CHEBI:29105"/>
    </ligand>
</feature>
<comment type="subcellular location">
    <subcellularLocation>
        <location evidence="1">Cytoplasm</location>
        <location evidence="1">Cytosol</location>
    </subcellularLocation>
</comment>
<keyword evidence="10 12" id="KW-0067">ATP-binding</keyword>
<protein>
    <recommendedName>
        <fullName evidence="13">Rhodanese domain-containing protein</fullName>
    </recommendedName>
</protein>
<dbReference type="GO" id="GO:0042292">
    <property type="term" value="F:URM1 activating enzyme activity"/>
    <property type="evidence" value="ECO:0007669"/>
    <property type="project" value="TreeGrafter"/>
</dbReference>
<evidence type="ECO:0000256" key="11">
    <source>
        <dbReference type="ARBA" id="ARBA00023268"/>
    </source>
</evidence>
<feature type="binding site" evidence="12">
    <location>
        <position position="215"/>
    </location>
    <ligand>
        <name>Zn(2+)</name>
        <dbReference type="ChEBI" id="CHEBI:29105"/>
    </ligand>
</feature>
<dbReference type="GO" id="GO:0070566">
    <property type="term" value="F:adenylyltransferase activity"/>
    <property type="evidence" value="ECO:0007669"/>
    <property type="project" value="InterPro"/>
</dbReference>
<dbReference type="HOGENOM" id="CLU_013325_1_2_1"/>
<dbReference type="HAMAP" id="MF_03049">
    <property type="entry name" value="MOCS3_Uba4"/>
    <property type="match status" value="1"/>
</dbReference>
<evidence type="ECO:0000256" key="9">
    <source>
        <dbReference type="ARBA" id="ARBA00022833"/>
    </source>
</evidence>
<dbReference type="InterPro" id="IPR045886">
    <property type="entry name" value="ThiF/MoeB/HesA"/>
</dbReference>
<keyword evidence="6 12" id="KW-0479">Metal-binding</keyword>
<feature type="domain" description="Rhodanese" evidence="13">
    <location>
        <begin position="347"/>
        <end position="437"/>
    </location>
</feature>
<keyword evidence="5" id="KW-0548">Nucleotidyltransferase</keyword>
<keyword evidence="8" id="KW-0833">Ubl conjugation pathway</keyword>
<dbReference type="GO" id="GO:0005524">
    <property type="term" value="F:ATP binding"/>
    <property type="evidence" value="ECO:0007669"/>
    <property type="project" value="UniProtKB-KW"/>
</dbReference>
<keyword evidence="4 12" id="KW-0819">tRNA processing</keyword>
<feature type="active site" description="Glycyl thioester intermediate; for adenylyltransferase activity" evidence="12">
    <location>
        <position position="229"/>
    </location>
</feature>
<comment type="pathway">
    <text evidence="12">tRNA modification; 5-methoxycarbonylmethyl-2-thiouridine-tRNA biosynthesis.</text>
</comment>
<dbReference type="FunFam" id="3.40.50.720:FF:000033">
    <property type="entry name" value="Adenylyltransferase and sulfurtransferase MOCS3"/>
    <property type="match status" value="1"/>
</dbReference>
<dbReference type="GO" id="GO:0032447">
    <property type="term" value="P:protein urmylation"/>
    <property type="evidence" value="ECO:0007669"/>
    <property type="project" value="TreeGrafter"/>
</dbReference>
<dbReference type="Gene3D" id="3.40.250.10">
    <property type="entry name" value="Rhodanese-like domain"/>
    <property type="match status" value="1"/>
</dbReference>
<dbReference type="CDD" id="cd00757">
    <property type="entry name" value="ThiF_MoeB_HesA_family"/>
    <property type="match status" value="1"/>
</dbReference>
<evidence type="ECO:0000256" key="2">
    <source>
        <dbReference type="ARBA" id="ARBA00022490"/>
    </source>
</evidence>
<feature type="binding site" evidence="12">
    <location>
        <position position="126"/>
    </location>
    <ligand>
        <name>ATP</name>
        <dbReference type="ChEBI" id="CHEBI:30616"/>
    </ligand>
</feature>
<dbReference type="EMBL" id="KL198043">
    <property type="protein sequence ID" value="KDQ13465.1"/>
    <property type="molecule type" value="Genomic_DNA"/>
</dbReference>
<dbReference type="GO" id="GO:0046872">
    <property type="term" value="F:metal ion binding"/>
    <property type="evidence" value="ECO:0007669"/>
    <property type="project" value="UniProtKB-KW"/>
</dbReference>
<feature type="binding site" evidence="12">
    <location>
        <position position="102"/>
    </location>
    <ligand>
        <name>ATP</name>
        <dbReference type="ChEBI" id="CHEBI:30616"/>
    </ligand>
</feature>
<feature type="binding site" evidence="12">
    <location>
        <begin position="109"/>
        <end position="113"/>
    </location>
    <ligand>
        <name>ATP</name>
        <dbReference type="ChEBI" id="CHEBI:30616"/>
    </ligand>
</feature>
<dbReference type="InterPro" id="IPR036873">
    <property type="entry name" value="Rhodanese-like_dom_sf"/>
</dbReference>
<dbReference type="NCBIfam" id="NF004281">
    <property type="entry name" value="PRK05690.1"/>
    <property type="match status" value="1"/>
</dbReference>
<dbReference type="InterPro" id="IPR001763">
    <property type="entry name" value="Rhodanese-like_dom"/>
</dbReference>
<dbReference type="GO" id="GO:0004792">
    <property type="term" value="F:thiosulfate-cyanide sulfurtransferase activity"/>
    <property type="evidence" value="ECO:0007669"/>
    <property type="project" value="TreeGrafter"/>
</dbReference>
<keyword evidence="11 12" id="KW-0511">Multifunctional enzyme</keyword>
<comment type="cofactor">
    <cofactor evidence="12">
        <name>Zn(2+)</name>
        <dbReference type="ChEBI" id="CHEBI:29105"/>
    </cofactor>
    <text evidence="12">Binds 1 zinc ion per subunit.</text>
</comment>
<evidence type="ECO:0000256" key="10">
    <source>
        <dbReference type="ARBA" id="ARBA00022840"/>
    </source>
</evidence>
<dbReference type="InParanoid" id="A0A067MFJ1"/>
<dbReference type="STRING" id="930990.A0A067MFJ1"/>
<dbReference type="SUPFAM" id="SSF69572">
    <property type="entry name" value="Activating enzymes of the ubiquitin-like proteins"/>
    <property type="match status" value="1"/>
</dbReference>